<evidence type="ECO:0000256" key="1">
    <source>
        <dbReference type="SAM" id="SignalP"/>
    </source>
</evidence>
<proteinExistence type="predicted"/>
<dbReference type="Proteomes" id="UP000184066">
    <property type="component" value="Unassembled WGS sequence"/>
</dbReference>
<feature type="chain" id="PRO_5009929026" evidence="1">
    <location>
        <begin position="25"/>
        <end position="98"/>
    </location>
</feature>
<gene>
    <name evidence="2" type="ORF">SAMN05216200_101222</name>
</gene>
<dbReference type="RefSeq" id="WP_072745805.1">
    <property type="nucleotide sequence ID" value="NZ_FOHL01000002.1"/>
</dbReference>
<keyword evidence="3" id="KW-1185">Reference proteome</keyword>
<name>A0A1M7RWC8_9RHOB</name>
<keyword evidence="1" id="KW-0732">Signal</keyword>
<sequence length="98" mass="9610">MRASLIAAASVAIALAAPLGALVAAPTPGSGPYVAVVPPWRDADAVIARAGGAPLLPFRAPFGALVEGGPDLPRRLVAAGAWTVLDGATLAMICGVSK</sequence>
<evidence type="ECO:0000313" key="3">
    <source>
        <dbReference type="Proteomes" id="UP000184066"/>
    </source>
</evidence>
<dbReference type="AlphaFoldDB" id="A0A1M7RWC8"/>
<dbReference type="STRING" id="1189325.SAMN04488119_102296"/>
<organism evidence="2 3">
    <name type="scientific">Oceanicella actignis</name>
    <dbReference type="NCBI Taxonomy" id="1189325"/>
    <lineage>
        <taxon>Bacteria</taxon>
        <taxon>Pseudomonadati</taxon>
        <taxon>Pseudomonadota</taxon>
        <taxon>Alphaproteobacteria</taxon>
        <taxon>Rhodobacterales</taxon>
        <taxon>Paracoccaceae</taxon>
        <taxon>Oceanicella</taxon>
    </lineage>
</organism>
<protein>
    <submittedName>
        <fullName evidence="2">Uncharacterized protein</fullName>
    </submittedName>
</protein>
<feature type="signal peptide" evidence="1">
    <location>
        <begin position="1"/>
        <end position="24"/>
    </location>
</feature>
<dbReference type="EMBL" id="FRDL01000001">
    <property type="protein sequence ID" value="SHN50471.1"/>
    <property type="molecule type" value="Genomic_DNA"/>
</dbReference>
<accession>A0A1M7RWC8</accession>
<evidence type="ECO:0000313" key="2">
    <source>
        <dbReference type="EMBL" id="SHN50471.1"/>
    </source>
</evidence>
<reference evidence="2 3" key="1">
    <citation type="submission" date="2016-12" db="EMBL/GenBank/DDBJ databases">
        <authorList>
            <person name="Song W.-J."/>
            <person name="Kurnit D.M."/>
        </authorList>
    </citation>
    <scope>NUCLEOTIDE SEQUENCE [LARGE SCALE GENOMIC DNA]</scope>
    <source>
        <strain evidence="2 3">CGMCC 1.10808</strain>
    </source>
</reference>